<dbReference type="EMBL" id="AFRT01000290">
    <property type="protein sequence ID" value="ELU44600.1"/>
    <property type="molecule type" value="Genomic_DNA"/>
</dbReference>
<comment type="caution">
    <text evidence="2">The sequence shown here is derived from an EMBL/GenBank/DDBJ whole genome shotgun (WGS) entry which is preliminary data.</text>
</comment>
<accession>L8X311</accession>
<keyword evidence="1" id="KW-0812">Transmembrane</keyword>
<organism evidence="2 3">
    <name type="scientific">Thanatephorus cucumeris (strain AG1-IA)</name>
    <name type="common">Rice sheath blight fungus</name>
    <name type="synonym">Rhizoctonia solani</name>
    <dbReference type="NCBI Taxonomy" id="983506"/>
    <lineage>
        <taxon>Eukaryota</taxon>
        <taxon>Fungi</taxon>
        <taxon>Dikarya</taxon>
        <taxon>Basidiomycota</taxon>
        <taxon>Agaricomycotina</taxon>
        <taxon>Agaricomycetes</taxon>
        <taxon>Cantharellales</taxon>
        <taxon>Ceratobasidiaceae</taxon>
        <taxon>Rhizoctonia</taxon>
        <taxon>Rhizoctonia solani AG-1</taxon>
    </lineage>
</organism>
<gene>
    <name evidence="2" type="ORF">AG1IA_01392</name>
</gene>
<evidence type="ECO:0000256" key="1">
    <source>
        <dbReference type="SAM" id="Phobius"/>
    </source>
</evidence>
<dbReference type="AlphaFoldDB" id="L8X311"/>
<evidence type="ECO:0000313" key="2">
    <source>
        <dbReference type="EMBL" id="ELU44600.1"/>
    </source>
</evidence>
<dbReference type="HOGENOM" id="CLU_2172772_0_0_1"/>
<keyword evidence="1" id="KW-1133">Transmembrane helix</keyword>
<dbReference type="Proteomes" id="UP000011668">
    <property type="component" value="Unassembled WGS sequence"/>
</dbReference>
<sequence>MSVQGPTYSICLDLLSFKIERISLNECLGSNSDIQITISRFLFVAAYIFLLRAYYIIKSQIVKHVRVQMRCSSGVLISPSRAGPTFAIGSSRKLKCAPWRYQRKSENPVM</sequence>
<name>L8X311_THACA</name>
<protein>
    <submittedName>
        <fullName evidence="2">Uncharacterized protein</fullName>
    </submittedName>
</protein>
<evidence type="ECO:0000313" key="3">
    <source>
        <dbReference type="Proteomes" id="UP000011668"/>
    </source>
</evidence>
<keyword evidence="3" id="KW-1185">Reference proteome</keyword>
<keyword evidence="1" id="KW-0472">Membrane</keyword>
<reference evidence="2 3" key="1">
    <citation type="journal article" date="2013" name="Nat. Commun.">
        <title>The evolution and pathogenic mechanisms of the rice sheath blight pathogen.</title>
        <authorList>
            <person name="Zheng A."/>
            <person name="Lin R."/>
            <person name="Xu L."/>
            <person name="Qin P."/>
            <person name="Tang C."/>
            <person name="Ai P."/>
            <person name="Zhang D."/>
            <person name="Liu Y."/>
            <person name="Sun Z."/>
            <person name="Feng H."/>
            <person name="Wang Y."/>
            <person name="Chen Y."/>
            <person name="Liang X."/>
            <person name="Fu R."/>
            <person name="Li Q."/>
            <person name="Zhang J."/>
            <person name="Yu X."/>
            <person name="Xie Z."/>
            <person name="Ding L."/>
            <person name="Guan P."/>
            <person name="Tang J."/>
            <person name="Liang Y."/>
            <person name="Wang S."/>
            <person name="Deng Q."/>
            <person name="Li S."/>
            <person name="Zhu J."/>
            <person name="Wang L."/>
            <person name="Liu H."/>
            <person name="Li P."/>
        </authorList>
    </citation>
    <scope>NUCLEOTIDE SEQUENCE [LARGE SCALE GENOMIC DNA]</scope>
    <source>
        <strain evidence="3">AG-1 IA</strain>
    </source>
</reference>
<proteinExistence type="predicted"/>
<feature type="transmembrane region" description="Helical" evidence="1">
    <location>
        <begin position="38"/>
        <end position="57"/>
    </location>
</feature>